<dbReference type="Gene3D" id="3.90.1200.10">
    <property type="match status" value="1"/>
</dbReference>
<dbReference type="EMBL" id="JAADJZ010000006">
    <property type="protein sequence ID" value="KAF2874012.1"/>
    <property type="molecule type" value="Genomic_DNA"/>
</dbReference>
<keyword evidence="3" id="KW-1185">Reference proteome</keyword>
<dbReference type="Pfam" id="PF01636">
    <property type="entry name" value="APH"/>
    <property type="match status" value="1"/>
</dbReference>
<name>A0A7C8ID12_9PLEO</name>
<dbReference type="InterPro" id="IPR002575">
    <property type="entry name" value="Aminoglycoside_PTrfase"/>
</dbReference>
<dbReference type="InterPro" id="IPR011009">
    <property type="entry name" value="Kinase-like_dom_sf"/>
</dbReference>
<protein>
    <recommendedName>
        <fullName evidence="1">Aminoglycoside phosphotransferase domain-containing protein</fullName>
    </recommendedName>
</protein>
<organism evidence="2 3">
    <name type="scientific">Massariosphaeria phaeospora</name>
    <dbReference type="NCBI Taxonomy" id="100035"/>
    <lineage>
        <taxon>Eukaryota</taxon>
        <taxon>Fungi</taxon>
        <taxon>Dikarya</taxon>
        <taxon>Ascomycota</taxon>
        <taxon>Pezizomycotina</taxon>
        <taxon>Dothideomycetes</taxon>
        <taxon>Pleosporomycetidae</taxon>
        <taxon>Pleosporales</taxon>
        <taxon>Pleosporales incertae sedis</taxon>
        <taxon>Massariosphaeria</taxon>
    </lineage>
</organism>
<feature type="domain" description="Aminoglycoside phosphotransferase" evidence="1">
    <location>
        <begin position="203"/>
        <end position="263"/>
    </location>
</feature>
<comment type="caution">
    <text evidence="2">The sequence shown here is derived from an EMBL/GenBank/DDBJ whole genome shotgun (WGS) entry which is preliminary data.</text>
</comment>
<dbReference type="PANTHER" id="PTHR21310:SF59">
    <property type="entry name" value="AMINOGLYCOSIDE PHOSPHOTRANSFERASE DOMAIN-CONTAINING PROTEIN"/>
    <property type="match status" value="1"/>
</dbReference>
<dbReference type="AlphaFoldDB" id="A0A7C8ID12"/>
<evidence type="ECO:0000313" key="3">
    <source>
        <dbReference type="Proteomes" id="UP000481861"/>
    </source>
</evidence>
<dbReference type="InterPro" id="IPR051678">
    <property type="entry name" value="AGP_Transferase"/>
</dbReference>
<dbReference type="PANTHER" id="PTHR21310">
    <property type="entry name" value="AMINOGLYCOSIDE PHOSPHOTRANSFERASE-RELATED-RELATED"/>
    <property type="match status" value="1"/>
</dbReference>
<evidence type="ECO:0000259" key="1">
    <source>
        <dbReference type="Pfam" id="PF01636"/>
    </source>
</evidence>
<reference evidence="2 3" key="1">
    <citation type="submission" date="2020-01" db="EMBL/GenBank/DDBJ databases">
        <authorList>
            <consortium name="DOE Joint Genome Institute"/>
            <person name="Haridas S."/>
            <person name="Albert R."/>
            <person name="Binder M."/>
            <person name="Bloem J."/>
            <person name="Labutti K."/>
            <person name="Salamov A."/>
            <person name="Andreopoulos B."/>
            <person name="Baker S.E."/>
            <person name="Barry K."/>
            <person name="Bills G."/>
            <person name="Bluhm B.H."/>
            <person name="Cannon C."/>
            <person name="Castanera R."/>
            <person name="Culley D.E."/>
            <person name="Daum C."/>
            <person name="Ezra D."/>
            <person name="Gonzalez J.B."/>
            <person name="Henrissat B."/>
            <person name="Kuo A."/>
            <person name="Liang C."/>
            <person name="Lipzen A."/>
            <person name="Lutzoni F."/>
            <person name="Magnuson J."/>
            <person name="Mondo S."/>
            <person name="Nolan M."/>
            <person name="Ohm R."/>
            <person name="Pangilinan J."/>
            <person name="Park H.-J.H."/>
            <person name="Ramirez L."/>
            <person name="Alfaro M."/>
            <person name="Sun H."/>
            <person name="Tritt A."/>
            <person name="Yoshinaga Y."/>
            <person name="Zwiers L.-H.L."/>
            <person name="Turgeon B.G."/>
            <person name="Goodwin S.B."/>
            <person name="Spatafora J.W."/>
            <person name="Crous P.W."/>
            <person name="Grigoriev I.V."/>
        </authorList>
    </citation>
    <scope>NUCLEOTIDE SEQUENCE [LARGE SCALE GENOMIC DNA]</scope>
    <source>
        <strain evidence="2 3">CBS 611.86</strain>
    </source>
</reference>
<accession>A0A7C8ID12</accession>
<dbReference type="Proteomes" id="UP000481861">
    <property type="component" value="Unassembled WGS sequence"/>
</dbReference>
<gene>
    <name evidence="2" type="ORF">BDV95DRAFT_487611</name>
</gene>
<dbReference type="OrthoDB" id="5598852at2759"/>
<sequence>MSPNLDSSFWQRMGLQEQDRGVFLRAVRDMYPGRRVEKVGEQGYCSFTVVVAPWVDDCLSRAKQEDQADGAFIVQLRPDQHALDLYITRDARKTYGDFAPRIQGLECALPGRLRAYRMDKMEGVLLSHCQPRTQRLDEEQRKKLVNLVESFATFIACSWPSSQQATYIPRAVRADSPISDTASPLSQCTGKVGGNIIPKLAKLAHRLPDMALRALAASTLHRMMALDDYPVTLTHGDLIPSNMLIDQTTWAITGMVDWAEAEWLPFGTSLYGLEYLLGYMDHAREGCPRWRHYDGSTVLRELFWRKLAELVPELRGRGRIEDVLLARDLGVLLWFGFAWDEGRIDRVVGEEVDAAEVECLRAFLGVVKECR</sequence>
<dbReference type="SUPFAM" id="SSF56112">
    <property type="entry name" value="Protein kinase-like (PK-like)"/>
    <property type="match status" value="1"/>
</dbReference>
<evidence type="ECO:0000313" key="2">
    <source>
        <dbReference type="EMBL" id="KAF2874012.1"/>
    </source>
</evidence>
<proteinExistence type="predicted"/>